<reference evidence="1" key="1">
    <citation type="journal article" date="2014" name="Front. Microbiol.">
        <title>High frequency of phylogenetically diverse reductive dehalogenase-homologous genes in deep subseafloor sedimentary metagenomes.</title>
        <authorList>
            <person name="Kawai M."/>
            <person name="Futagami T."/>
            <person name="Toyoda A."/>
            <person name="Takaki Y."/>
            <person name="Nishi S."/>
            <person name="Hori S."/>
            <person name="Arai W."/>
            <person name="Tsubouchi T."/>
            <person name="Morono Y."/>
            <person name="Uchiyama I."/>
            <person name="Ito T."/>
            <person name="Fujiyama A."/>
            <person name="Inagaki F."/>
            <person name="Takami H."/>
        </authorList>
    </citation>
    <scope>NUCLEOTIDE SEQUENCE</scope>
    <source>
        <strain evidence="1">Expedition CK06-06</strain>
    </source>
</reference>
<evidence type="ECO:0000313" key="1">
    <source>
        <dbReference type="EMBL" id="GAI86407.1"/>
    </source>
</evidence>
<dbReference type="AlphaFoldDB" id="X1S056"/>
<gene>
    <name evidence="1" type="ORF">S12H4_15200</name>
</gene>
<name>X1S056_9ZZZZ</name>
<dbReference type="InterPro" id="IPR027434">
    <property type="entry name" value="Homing_endonucl"/>
</dbReference>
<dbReference type="Gene3D" id="3.10.28.10">
    <property type="entry name" value="Homing endonucleases"/>
    <property type="match status" value="1"/>
</dbReference>
<dbReference type="SUPFAM" id="SSF55608">
    <property type="entry name" value="Homing endonucleases"/>
    <property type="match status" value="1"/>
</dbReference>
<protein>
    <recommendedName>
        <fullName evidence="2">Homing endonuclease LAGLIDADG domain-containing protein</fullName>
    </recommendedName>
</protein>
<sequence>MAIFISFSRGLLAALFYIQAVPGKFSLAGACPRSGPQARLPLSVASRDDWIWIAGFFDGEGSITLATSANNLQVALGQKDQTIIREVIRLFGGKFHVSPRPEGKTIWEVRWHPKTAETFLEGILPFEVVSPGFIPEDFCRGLYIHVIDPCLWPTEDFDCGLSIQVMQTWAAWVENESLEFSQRASLSLVQTPSSMGTGDVPTEVGGYPATIDYVGSESDPPFLVTLHWEIDGMYFILSGWIASPLTEEVIYEVAASVEVD</sequence>
<accession>X1S056</accession>
<evidence type="ECO:0008006" key="2">
    <source>
        <dbReference type="Google" id="ProtNLM"/>
    </source>
</evidence>
<organism evidence="1">
    <name type="scientific">marine sediment metagenome</name>
    <dbReference type="NCBI Taxonomy" id="412755"/>
    <lineage>
        <taxon>unclassified sequences</taxon>
        <taxon>metagenomes</taxon>
        <taxon>ecological metagenomes</taxon>
    </lineage>
</organism>
<comment type="caution">
    <text evidence="1">The sequence shown here is derived from an EMBL/GenBank/DDBJ whole genome shotgun (WGS) entry which is preliminary data.</text>
</comment>
<proteinExistence type="predicted"/>
<dbReference type="EMBL" id="BARW01007286">
    <property type="protein sequence ID" value="GAI86407.1"/>
    <property type="molecule type" value="Genomic_DNA"/>
</dbReference>